<reference evidence="2 3" key="1">
    <citation type="journal article" date="2020" name="BMC Genomics">
        <title>Correction to: Identification and distribution of gene clusters required for synthesis of sphingolipid metabolism inhibitors in diverse species of the filamentous fungus Fusarium.</title>
        <authorList>
            <person name="Kim H.S."/>
            <person name="Lohmar J.M."/>
            <person name="Busman M."/>
            <person name="Brown D.W."/>
            <person name="Naumann T.A."/>
            <person name="Divon H.H."/>
            <person name="Lysoe E."/>
            <person name="Uhlig S."/>
            <person name="Proctor R.H."/>
        </authorList>
    </citation>
    <scope>NUCLEOTIDE SEQUENCE [LARGE SCALE GENOMIC DNA]</scope>
    <source>
        <strain evidence="2 3">NRRL 25214</strain>
    </source>
</reference>
<dbReference type="AlphaFoldDB" id="A0A8H4ZCB8"/>
<feature type="signal peptide" evidence="1">
    <location>
        <begin position="1"/>
        <end position="23"/>
    </location>
</feature>
<organism evidence="2 3">
    <name type="scientific">Fusarium anthophilum</name>
    <dbReference type="NCBI Taxonomy" id="48485"/>
    <lineage>
        <taxon>Eukaryota</taxon>
        <taxon>Fungi</taxon>
        <taxon>Dikarya</taxon>
        <taxon>Ascomycota</taxon>
        <taxon>Pezizomycotina</taxon>
        <taxon>Sordariomycetes</taxon>
        <taxon>Hypocreomycetidae</taxon>
        <taxon>Hypocreales</taxon>
        <taxon>Nectriaceae</taxon>
        <taxon>Fusarium</taxon>
        <taxon>Fusarium fujikuroi species complex</taxon>
    </lineage>
</organism>
<keyword evidence="3" id="KW-1185">Reference proteome</keyword>
<dbReference type="EMBL" id="JABEVY010000184">
    <property type="protein sequence ID" value="KAF5243849.1"/>
    <property type="molecule type" value="Genomic_DNA"/>
</dbReference>
<gene>
    <name evidence="2" type="ORF">FANTH_7978</name>
</gene>
<dbReference type="Proteomes" id="UP000573603">
    <property type="component" value="Unassembled WGS sequence"/>
</dbReference>
<evidence type="ECO:0000313" key="2">
    <source>
        <dbReference type="EMBL" id="KAF5243849.1"/>
    </source>
</evidence>
<accession>A0A8H4ZCB8</accession>
<name>A0A8H4ZCB8_9HYPO</name>
<sequence length="254" mass="27774">MITKLFTLILPMLWVSVPGLAMATRPGAISARAVDNDNSTTADSVKFYFTTTLDPTTNLESANWTEMDGPPAAGDRALCIDCPCTIDREVDVEVTDSGIWWTSWCHFRQAVEPDGVVLITQFKSTTVTWSAGVGITLPLLGKAIKAKLGVSVENSKGVGVSIGCHGDHSWSGPHGVYFQEKMGWGNLKITETFTTNGGPQWLVVHFRPWSSFGTSSWPDPDNTGFRQFQVGCRDPQNGNGPWCDFFADNLQHTQ</sequence>
<evidence type="ECO:0000256" key="1">
    <source>
        <dbReference type="SAM" id="SignalP"/>
    </source>
</evidence>
<keyword evidence="1" id="KW-0732">Signal</keyword>
<evidence type="ECO:0000313" key="3">
    <source>
        <dbReference type="Proteomes" id="UP000573603"/>
    </source>
</evidence>
<proteinExistence type="predicted"/>
<protein>
    <submittedName>
        <fullName evidence="2">Uncharacterized protein</fullName>
    </submittedName>
</protein>
<feature type="chain" id="PRO_5034083660" evidence="1">
    <location>
        <begin position="24"/>
        <end position="254"/>
    </location>
</feature>
<comment type="caution">
    <text evidence="2">The sequence shown here is derived from an EMBL/GenBank/DDBJ whole genome shotgun (WGS) entry which is preliminary data.</text>
</comment>